<dbReference type="AlphaFoldDB" id="A0A8T2MVU4"/>
<evidence type="ECO:0000313" key="2">
    <source>
        <dbReference type="EMBL" id="KAG9332235.1"/>
    </source>
</evidence>
<feature type="region of interest" description="Disordered" evidence="1">
    <location>
        <begin position="200"/>
        <end position="246"/>
    </location>
</feature>
<evidence type="ECO:0000256" key="1">
    <source>
        <dbReference type="SAM" id="MobiDB-lite"/>
    </source>
</evidence>
<sequence length="281" mass="30502">MSRVASISTLQPNTEGSDLPPARPLIAMETRDLVGAVDSSLDLEPIPILVRTMSASRRHSWGALAPLPRPGRRLSLEADGVESDGEKGGGRLPQSAGSHSHQAFAFPECTGKSRAAPQQNMAAGAKPKLDMAGGDLCSRPELLAKFKAAQVSRVLEKSKSAAEAGTEEPDQGRNLQMAERRSHVRGGGAFVHVCSPRERLGEGRVERGSKGKQRDQQKQRESDRGIKRENRSNREKVGRSSSDGHLLVPGAFSSCTHCSLCRQTLLRRQSLQCLREYQLHS</sequence>
<proteinExistence type="predicted"/>
<dbReference type="EMBL" id="JAFBMS010000249">
    <property type="protein sequence ID" value="KAG9332235.1"/>
    <property type="molecule type" value="Genomic_DNA"/>
</dbReference>
<feature type="region of interest" description="Disordered" evidence="1">
    <location>
        <begin position="62"/>
        <end position="100"/>
    </location>
</feature>
<keyword evidence="3" id="KW-1185">Reference proteome</keyword>
<feature type="region of interest" description="Disordered" evidence="1">
    <location>
        <begin position="1"/>
        <end position="24"/>
    </location>
</feature>
<accession>A0A8T2MVU4</accession>
<comment type="caution">
    <text evidence="2">The sequence shown here is derived from an EMBL/GenBank/DDBJ whole genome shotgun (WGS) entry which is preliminary data.</text>
</comment>
<evidence type="ECO:0000313" key="3">
    <source>
        <dbReference type="Proteomes" id="UP000824540"/>
    </source>
</evidence>
<name>A0A8T2MVU4_9TELE</name>
<organism evidence="2 3">
    <name type="scientific">Albula glossodonta</name>
    <name type="common">roundjaw bonefish</name>
    <dbReference type="NCBI Taxonomy" id="121402"/>
    <lineage>
        <taxon>Eukaryota</taxon>
        <taxon>Metazoa</taxon>
        <taxon>Chordata</taxon>
        <taxon>Craniata</taxon>
        <taxon>Vertebrata</taxon>
        <taxon>Euteleostomi</taxon>
        <taxon>Actinopterygii</taxon>
        <taxon>Neopterygii</taxon>
        <taxon>Teleostei</taxon>
        <taxon>Albuliformes</taxon>
        <taxon>Albulidae</taxon>
        <taxon>Albula</taxon>
    </lineage>
</organism>
<feature type="compositionally biased region" description="Basic and acidic residues" evidence="1">
    <location>
        <begin position="200"/>
        <end position="238"/>
    </location>
</feature>
<gene>
    <name evidence="2" type="ORF">JZ751_015526</name>
</gene>
<feature type="compositionally biased region" description="Polar residues" evidence="1">
    <location>
        <begin position="1"/>
        <end position="16"/>
    </location>
</feature>
<dbReference type="OrthoDB" id="8960288at2759"/>
<protein>
    <submittedName>
        <fullName evidence="2">Uncharacterized protein</fullName>
    </submittedName>
</protein>
<reference evidence="2" key="1">
    <citation type="thesis" date="2021" institute="BYU ScholarsArchive" country="Provo, UT, USA">
        <title>Applications of and Algorithms for Genome Assembly and Genomic Analyses with an Emphasis on Marine Teleosts.</title>
        <authorList>
            <person name="Pickett B.D."/>
        </authorList>
    </citation>
    <scope>NUCLEOTIDE SEQUENCE</scope>
    <source>
        <strain evidence="2">HI-2016</strain>
    </source>
</reference>
<dbReference type="Proteomes" id="UP000824540">
    <property type="component" value="Unassembled WGS sequence"/>
</dbReference>